<reference evidence="1" key="1">
    <citation type="submission" date="2020-05" db="EMBL/GenBank/DDBJ databases">
        <authorList>
            <person name="Chiriac C."/>
            <person name="Salcher M."/>
            <person name="Ghai R."/>
            <person name="Kavagutti S V."/>
        </authorList>
    </citation>
    <scope>NUCLEOTIDE SEQUENCE</scope>
</reference>
<protein>
    <submittedName>
        <fullName evidence="1">Uncharacterized protein</fullName>
    </submittedName>
</protein>
<name>A0A6J7WCB9_9CAUD</name>
<sequence>MATVAELKDALVNAHAAGDTAAARRLADAIVSAQQVAQPAAPASPELPSWVPDIFRRAYGQGPMTLPQDQPAELPAGASAATVTGANLPHSARQALAALQGPTFGFGDEIAGGVVGGAKTLANGRPFAQNYADVRDAYRAAVDRQLKDEPGSTATDQFIASLPVGGPIARLFGSAPTLGRQVLSAGGTGAVSGAINGLGSSSATDLGGQAEDALAGGGIGLAMGGFGVPITRALGAATGNLVSRFSDSAASHYAQQKVAEAFARDAAPGVSDALGQASRRLGKLGGEARVVDTGGQSGQSVKALLDTVTTLPGRSKSAAESAIRERQASRGGRMIGAAEDAFGVNGVRMAPQMDDWVQQQAAQAGPLYRQLHQMDVPASQDLSSIVAAAQANGYDKIAQRIAINSRAPFTLPEDAAALNGTYSMRDLDYLKQGLDTAIAKMRDNMTGKLTPEGHSADQLRRQLIAQLDRDTHGAYAVARNAYAGPAQLMDAANAGRRILSSDDAAIRAMVAGFGSSERDAFSLGAFEALRSKAGAQSGQTELMNLWRQDNLRDKLKAIFGDERSYREFASRVAAEGRMKSLESVGRGSQTASRLYAAGDLDTSALGAAGDLAGSAAASNPLGVMSAGSKLWNKVSTPEPVRDVMGQILLSRGPQAQQDLLALQASMRQVNEARRRRTLGLGLGAGSQSGNLLGLIN</sequence>
<dbReference type="EMBL" id="LR798218">
    <property type="protein sequence ID" value="CAB5194781.1"/>
    <property type="molecule type" value="Genomic_DNA"/>
</dbReference>
<evidence type="ECO:0000313" key="1">
    <source>
        <dbReference type="EMBL" id="CAB5194781.1"/>
    </source>
</evidence>
<gene>
    <name evidence="1" type="ORF">UFOVP170_23</name>
</gene>
<organism evidence="1">
    <name type="scientific">uncultured Caudovirales phage</name>
    <dbReference type="NCBI Taxonomy" id="2100421"/>
    <lineage>
        <taxon>Viruses</taxon>
        <taxon>Duplodnaviria</taxon>
        <taxon>Heunggongvirae</taxon>
        <taxon>Uroviricota</taxon>
        <taxon>Caudoviricetes</taxon>
        <taxon>Peduoviridae</taxon>
        <taxon>Maltschvirus</taxon>
        <taxon>Maltschvirus maltsch</taxon>
    </lineage>
</organism>
<accession>A0A6J7WCB9</accession>
<proteinExistence type="predicted"/>